<evidence type="ECO:0000259" key="2">
    <source>
        <dbReference type="Pfam" id="PF01156"/>
    </source>
</evidence>
<reference evidence="3 4" key="2">
    <citation type="submission" date="2018-11" db="EMBL/GenBank/DDBJ databases">
        <authorList>
            <consortium name="Pathogen Informatics"/>
        </authorList>
    </citation>
    <scope>NUCLEOTIDE SEQUENCE [LARGE SCALE GENOMIC DNA]</scope>
</reference>
<dbReference type="Gene3D" id="3.90.245.10">
    <property type="entry name" value="Ribonucleoside hydrolase-like"/>
    <property type="match status" value="1"/>
</dbReference>
<reference evidence="5" key="1">
    <citation type="submission" date="2017-02" db="UniProtKB">
        <authorList>
            <consortium name="WormBaseParasite"/>
        </authorList>
    </citation>
    <scope>IDENTIFICATION</scope>
</reference>
<dbReference type="AlphaFoldDB" id="A0A0M3JK60"/>
<dbReference type="Pfam" id="PF01156">
    <property type="entry name" value="IU_nuc_hydro"/>
    <property type="match status" value="1"/>
</dbReference>
<evidence type="ECO:0000313" key="3">
    <source>
        <dbReference type="EMBL" id="VDK30071.1"/>
    </source>
</evidence>
<dbReference type="InterPro" id="IPR001910">
    <property type="entry name" value="Inosine/uridine_hydrolase_dom"/>
</dbReference>
<keyword evidence="4" id="KW-1185">Reference proteome</keyword>
<sequence length="102" mass="11330">MAQAVPIYKGSAEPLIAMTGKTHNDEYFFGPDGLGGKPDNFPKVIPEDFENYDHSKPAALALIDLFKRNPDVTLVAIGQFQSIYANFIRFSIPSESFGWISF</sequence>
<feature type="domain" description="Inosine/uridine-preferring nucleoside hydrolase" evidence="2">
    <location>
        <begin position="3"/>
        <end position="80"/>
    </location>
</feature>
<proteinExistence type="inferred from homology"/>
<dbReference type="SUPFAM" id="SSF53590">
    <property type="entry name" value="Nucleoside hydrolase"/>
    <property type="match status" value="1"/>
</dbReference>
<evidence type="ECO:0000256" key="1">
    <source>
        <dbReference type="ARBA" id="ARBA00009176"/>
    </source>
</evidence>
<accession>A0A0M3JK60</accession>
<gene>
    <name evidence="3" type="ORF">ASIM_LOCUS7794</name>
</gene>
<evidence type="ECO:0000313" key="5">
    <source>
        <dbReference type="WBParaSite" id="ASIM_0000803201-mRNA-1"/>
    </source>
</evidence>
<dbReference type="Proteomes" id="UP000267096">
    <property type="component" value="Unassembled WGS sequence"/>
</dbReference>
<dbReference type="EMBL" id="UYRR01019671">
    <property type="protein sequence ID" value="VDK30071.1"/>
    <property type="molecule type" value="Genomic_DNA"/>
</dbReference>
<dbReference type="GO" id="GO:0016799">
    <property type="term" value="F:hydrolase activity, hydrolyzing N-glycosyl compounds"/>
    <property type="evidence" value="ECO:0007669"/>
    <property type="project" value="InterPro"/>
</dbReference>
<dbReference type="WBParaSite" id="ASIM_0000803201-mRNA-1">
    <property type="protein sequence ID" value="ASIM_0000803201-mRNA-1"/>
    <property type="gene ID" value="ASIM_0000803201"/>
</dbReference>
<organism evidence="5">
    <name type="scientific">Anisakis simplex</name>
    <name type="common">Herring worm</name>
    <dbReference type="NCBI Taxonomy" id="6269"/>
    <lineage>
        <taxon>Eukaryota</taxon>
        <taxon>Metazoa</taxon>
        <taxon>Ecdysozoa</taxon>
        <taxon>Nematoda</taxon>
        <taxon>Chromadorea</taxon>
        <taxon>Rhabditida</taxon>
        <taxon>Spirurina</taxon>
        <taxon>Ascaridomorpha</taxon>
        <taxon>Ascaridoidea</taxon>
        <taxon>Anisakidae</taxon>
        <taxon>Anisakis</taxon>
        <taxon>Anisakis simplex complex</taxon>
    </lineage>
</organism>
<name>A0A0M3JK60_ANISI</name>
<dbReference type="OrthoDB" id="432381at2759"/>
<evidence type="ECO:0000313" key="4">
    <source>
        <dbReference type="Proteomes" id="UP000267096"/>
    </source>
</evidence>
<protein>
    <submittedName>
        <fullName evidence="5">Purine nucleoside phosphorylase</fullName>
    </submittedName>
</protein>
<dbReference type="InterPro" id="IPR036452">
    <property type="entry name" value="Ribo_hydro-like"/>
</dbReference>
<comment type="similarity">
    <text evidence="1">Belongs to the IUNH family.</text>
</comment>